<dbReference type="Gramene" id="KCW75538">
    <property type="protein sequence ID" value="KCW75538"/>
    <property type="gene ID" value="EUGRSUZ_E04302"/>
</dbReference>
<evidence type="ECO:0000313" key="1">
    <source>
        <dbReference type="EMBL" id="KCW75538.1"/>
    </source>
</evidence>
<name>A0A059CAQ7_EUCGR</name>
<sequence>MPPDGQRQTREAVVVGLREEGGDGSVRFRAREQKRVVAEIREREREKRREKRATNDLCGHKQRINRERERERREECF</sequence>
<gene>
    <name evidence="1" type="ORF">EUGRSUZ_E04302</name>
</gene>
<organism evidence="1">
    <name type="scientific">Eucalyptus grandis</name>
    <name type="common">Flooded gum</name>
    <dbReference type="NCBI Taxonomy" id="71139"/>
    <lineage>
        <taxon>Eukaryota</taxon>
        <taxon>Viridiplantae</taxon>
        <taxon>Streptophyta</taxon>
        <taxon>Embryophyta</taxon>
        <taxon>Tracheophyta</taxon>
        <taxon>Spermatophyta</taxon>
        <taxon>Magnoliopsida</taxon>
        <taxon>eudicotyledons</taxon>
        <taxon>Gunneridae</taxon>
        <taxon>Pentapetalae</taxon>
        <taxon>rosids</taxon>
        <taxon>malvids</taxon>
        <taxon>Myrtales</taxon>
        <taxon>Myrtaceae</taxon>
        <taxon>Myrtoideae</taxon>
        <taxon>Eucalypteae</taxon>
        <taxon>Eucalyptus</taxon>
    </lineage>
</organism>
<dbReference type="AlphaFoldDB" id="A0A059CAQ7"/>
<proteinExistence type="predicted"/>
<protein>
    <submittedName>
        <fullName evidence="1">Uncharacterized protein</fullName>
    </submittedName>
</protein>
<dbReference type="InParanoid" id="A0A059CAQ7"/>
<accession>A0A059CAQ7</accession>
<reference evidence="1" key="1">
    <citation type="submission" date="2013-07" db="EMBL/GenBank/DDBJ databases">
        <title>The genome of Eucalyptus grandis.</title>
        <authorList>
            <person name="Schmutz J."/>
            <person name="Hayes R."/>
            <person name="Myburg A."/>
            <person name="Tuskan G."/>
            <person name="Grattapaglia D."/>
            <person name="Rokhsar D.S."/>
        </authorList>
    </citation>
    <scope>NUCLEOTIDE SEQUENCE</scope>
    <source>
        <tissue evidence="1">Leaf extractions</tissue>
    </source>
</reference>
<dbReference type="EMBL" id="KK198757">
    <property type="protein sequence ID" value="KCW75538.1"/>
    <property type="molecule type" value="Genomic_DNA"/>
</dbReference>